<evidence type="ECO:0000256" key="1">
    <source>
        <dbReference type="ARBA" id="ARBA00022679"/>
    </source>
</evidence>
<accession>A0A9W7DU17</accession>
<evidence type="ECO:0000256" key="2">
    <source>
        <dbReference type="ARBA" id="ARBA00022741"/>
    </source>
</evidence>
<evidence type="ECO:0000256" key="4">
    <source>
        <dbReference type="ARBA" id="ARBA00022840"/>
    </source>
</evidence>
<keyword evidence="10" id="KW-1185">Reference proteome</keyword>
<dbReference type="AlphaFoldDB" id="A0A9W7DU17"/>
<keyword evidence="5" id="KW-0652">Protein synthesis inhibitor</keyword>
<organism evidence="9 10">
    <name type="scientific">Triparma retinervis</name>
    <dbReference type="NCBI Taxonomy" id="2557542"/>
    <lineage>
        <taxon>Eukaryota</taxon>
        <taxon>Sar</taxon>
        <taxon>Stramenopiles</taxon>
        <taxon>Ochrophyta</taxon>
        <taxon>Bolidophyceae</taxon>
        <taxon>Parmales</taxon>
        <taxon>Triparmaceae</taxon>
        <taxon>Triparma</taxon>
    </lineage>
</organism>
<dbReference type="InterPro" id="IPR050339">
    <property type="entry name" value="CC_SR_Kinase"/>
</dbReference>
<feature type="compositionally biased region" description="Low complexity" evidence="7">
    <location>
        <begin position="26"/>
        <end position="42"/>
    </location>
</feature>
<sequence>MSTSTSTSTSLASTPPLPHHHLAADTSTTSSANNLSTSSSSSIVRPMPDMSAFDCGGTTSTALRVRKDDAYPGEKGVESPMICPPTPVRTPVVKDWKGEDGEKDNEDRGGLRVRIPQWSNREDMDVGRSKVSSIHKGAGNSAASGSDNGAAAGQGWDDSDEDEMTFLTHFSKIGDLGMGTQSDVFKVRDRKGGVWAVKRNKKQFRGKKERAVVVREVEMMQHLQRGEEHCPYLLLFVKAWQEDAYFYSQTELCSRCNLRMCMDGMGAGWKRAGPRVKALTQDDGRPYPSGYLPPTSSKAKGLYLTCGGGKDGAGRLAPETAIWKVAHDVCLGLAFMHSRGVVHLDIKPANIMLQDAGGGNGVICKIGDFGMATREGEVMDGHDGDTKLAGGPLFELPSEGERWRMIRSGNGSDFVGLPPCRSQQLSATLHAMISLDPSSRPPARSTSSLPPCGAAGSKPCPLLAAVVTDYADHDRKQERRIMALERSARNRRFTPTGALLSEEMRTRQ</sequence>
<dbReference type="Pfam" id="PF00069">
    <property type="entry name" value="Pkinase"/>
    <property type="match status" value="1"/>
</dbReference>
<dbReference type="SMART" id="SM00220">
    <property type="entry name" value="S_TKc"/>
    <property type="match status" value="1"/>
</dbReference>
<dbReference type="InterPro" id="IPR008271">
    <property type="entry name" value="Ser/Thr_kinase_AS"/>
</dbReference>
<evidence type="ECO:0000256" key="7">
    <source>
        <dbReference type="SAM" id="MobiDB-lite"/>
    </source>
</evidence>
<reference evidence="9" key="1">
    <citation type="submission" date="2022-07" db="EMBL/GenBank/DDBJ databases">
        <title>Genome analysis of Parmales, a sister group of diatoms, reveals the evolutionary specialization of diatoms from phago-mixotrophs to photoautotrophs.</title>
        <authorList>
            <person name="Ban H."/>
            <person name="Sato S."/>
            <person name="Yoshikawa S."/>
            <person name="Kazumasa Y."/>
            <person name="Nakamura Y."/>
            <person name="Ichinomiya M."/>
            <person name="Saitoh K."/>
            <person name="Sato N."/>
            <person name="Blanc-Mathieu R."/>
            <person name="Endo H."/>
            <person name="Kuwata A."/>
            <person name="Ogata H."/>
        </authorList>
    </citation>
    <scope>NUCLEOTIDE SEQUENCE</scope>
</reference>
<dbReference type="GO" id="GO:0017148">
    <property type="term" value="P:negative regulation of translation"/>
    <property type="evidence" value="ECO:0007669"/>
    <property type="project" value="UniProtKB-KW"/>
</dbReference>
<gene>
    <name evidence="9" type="ORF">TrRE_jg4196</name>
</gene>
<dbReference type="PROSITE" id="PS00108">
    <property type="entry name" value="PROTEIN_KINASE_ST"/>
    <property type="match status" value="1"/>
</dbReference>
<protein>
    <recommendedName>
        <fullName evidence="8">Protein kinase domain-containing protein</fullName>
    </recommendedName>
</protein>
<dbReference type="OrthoDB" id="5337378at2759"/>
<dbReference type="Proteomes" id="UP001165082">
    <property type="component" value="Unassembled WGS sequence"/>
</dbReference>
<evidence type="ECO:0000259" key="8">
    <source>
        <dbReference type="PROSITE" id="PS50011"/>
    </source>
</evidence>
<feature type="compositionally biased region" description="Low complexity" evidence="7">
    <location>
        <begin position="1"/>
        <end position="14"/>
    </location>
</feature>
<proteinExistence type="inferred from homology"/>
<dbReference type="EMBL" id="BRXZ01002123">
    <property type="protein sequence ID" value="GMH55023.1"/>
    <property type="molecule type" value="Genomic_DNA"/>
</dbReference>
<dbReference type="GO" id="GO:0005634">
    <property type="term" value="C:nucleus"/>
    <property type="evidence" value="ECO:0007669"/>
    <property type="project" value="TreeGrafter"/>
</dbReference>
<evidence type="ECO:0000313" key="9">
    <source>
        <dbReference type="EMBL" id="GMH55023.1"/>
    </source>
</evidence>
<evidence type="ECO:0000256" key="6">
    <source>
        <dbReference type="ARBA" id="ARBA00037982"/>
    </source>
</evidence>
<feature type="region of interest" description="Disordered" evidence="7">
    <location>
        <begin position="1"/>
        <end position="49"/>
    </location>
</feature>
<comment type="similarity">
    <text evidence="6">Belongs to the protein kinase superfamily. Ser/Thr protein kinase family. GCN2 subfamily.</text>
</comment>
<dbReference type="PANTHER" id="PTHR11042:SF190">
    <property type="entry name" value="MITOSIS INHIBITOR PROTEIN KINASE MIK1"/>
    <property type="match status" value="1"/>
</dbReference>
<dbReference type="SUPFAM" id="SSF56112">
    <property type="entry name" value="Protein kinase-like (PK-like)"/>
    <property type="match status" value="1"/>
</dbReference>
<keyword evidence="3" id="KW-0418">Kinase</keyword>
<keyword evidence="4" id="KW-0067">ATP-binding</keyword>
<feature type="region of interest" description="Disordered" evidence="7">
    <location>
        <begin position="486"/>
        <end position="508"/>
    </location>
</feature>
<keyword evidence="2" id="KW-0547">Nucleotide-binding</keyword>
<dbReference type="InterPro" id="IPR000719">
    <property type="entry name" value="Prot_kinase_dom"/>
</dbReference>
<evidence type="ECO:0000256" key="5">
    <source>
        <dbReference type="ARBA" id="ARBA00023193"/>
    </source>
</evidence>
<dbReference type="PROSITE" id="PS50011">
    <property type="entry name" value="PROTEIN_KINASE_DOM"/>
    <property type="match status" value="1"/>
</dbReference>
<dbReference type="GO" id="GO:0005737">
    <property type="term" value="C:cytoplasm"/>
    <property type="evidence" value="ECO:0007669"/>
    <property type="project" value="TreeGrafter"/>
</dbReference>
<feature type="compositionally biased region" description="Low complexity" evidence="7">
    <location>
        <begin position="137"/>
        <end position="155"/>
    </location>
</feature>
<dbReference type="PANTHER" id="PTHR11042">
    <property type="entry name" value="EUKARYOTIC TRANSLATION INITIATION FACTOR 2-ALPHA KINASE EIF2-ALPHA KINASE -RELATED"/>
    <property type="match status" value="1"/>
</dbReference>
<feature type="domain" description="Protein kinase" evidence="8">
    <location>
        <begin position="170"/>
        <end position="508"/>
    </location>
</feature>
<comment type="caution">
    <text evidence="9">The sequence shown here is derived from an EMBL/GenBank/DDBJ whole genome shotgun (WGS) entry which is preliminary data.</text>
</comment>
<evidence type="ECO:0000313" key="10">
    <source>
        <dbReference type="Proteomes" id="UP001165082"/>
    </source>
</evidence>
<name>A0A9W7DU17_9STRA</name>
<dbReference type="GO" id="GO:0005524">
    <property type="term" value="F:ATP binding"/>
    <property type="evidence" value="ECO:0007669"/>
    <property type="project" value="UniProtKB-KW"/>
</dbReference>
<dbReference type="InterPro" id="IPR011009">
    <property type="entry name" value="Kinase-like_dom_sf"/>
</dbReference>
<dbReference type="Gene3D" id="1.10.510.10">
    <property type="entry name" value="Transferase(Phosphotransferase) domain 1"/>
    <property type="match status" value="1"/>
</dbReference>
<dbReference type="GO" id="GO:0004672">
    <property type="term" value="F:protein kinase activity"/>
    <property type="evidence" value="ECO:0007669"/>
    <property type="project" value="InterPro"/>
</dbReference>
<evidence type="ECO:0000256" key="3">
    <source>
        <dbReference type="ARBA" id="ARBA00022777"/>
    </source>
</evidence>
<keyword evidence="1" id="KW-0808">Transferase</keyword>
<feature type="compositionally biased region" description="Basic and acidic residues" evidence="7">
    <location>
        <begin position="92"/>
        <end position="110"/>
    </location>
</feature>
<feature type="region of interest" description="Disordered" evidence="7">
    <location>
        <begin position="71"/>
        <end position="158"/>
    </location>
</feature>
<dbReference type="Gene3D" id="3.30.200.20">
    <property type="entry name" value="Phosphorylase Kinase, domain 1"/>
    <property type="match status" value="1"/>
</dbReference>